<dbReference type="GO" id="GO:0009279">
    <property type="term" value="C:cell outer membrane"/>
    <property type="evidence" value="ECO:0007669"/>
    <property type="project" value="UniProtKB-SubCell"/>
</dbReference>
<dbReference type="Pfam" id="PF02321">
    <property type="entry name" value="OEP"/>
    <property type="match status" value="2"/>
</dbReference>
<accession>A0A2G6KE22</accession>
<evidence type="ECO:0000313" key="10">
    <source>
        <dbReference type="EMBL" id="PIE33212.1"/>
    </source>
</evidence>
<gene>
    <name evidence="10" type="ORF">CSA56_12890</name>
</gene>
<evidence type="ECO:0000256" key="3">
    <source>
        <dbReference type="ARBA" id="ARBA00022448"/>
    </source>
</evidence>
<keyword evidence="3" id="KW-0813">Transport</keyword>
<dbReference type="SUPFAM" id="SSF56954">
    <property type="entry name" value="Outer membrane efflux proteins (OEP)"/>
    <property type="match status" value="1"/>
</dbReference>
<feature type="chain" id="PRO_5013674069" description="Transporter" evidence="9">
    <location>
        <begin position="26"/>
        <end position="464"/>
    </location>
</feature>
<dbReference type="GO" id="GO:1990281">
    <property type="term" value="C:efflux pump complex"/>
    <property type="evidence" value="ECO:0007669"/>
    <property type="project" value="TreeGrafter"/>
</dbReference>
<comment type="subcellular location">
    <subcellularLocation>
        <location evidence="1">Cell outer membrane</location>
    </subcellularLocation>
</comment>
<keyword evidence="7" id="KW-0998">Cell outer membrane</keyword>
<dbReference type="GO" id="GO:0015562">
    <property type="term" value="F:efflux transmembrane transporter activity"/>
    <property type="evidence" value="ECO:0007669"/>
    <property type="project" value="InterPro"/>
</dbReference>
<keyword evidence="4" id="KW-1134">Transmembrane beta strand</keyword>
<dbReference type="PANTHER" id="PTHR30026:SF20">
    <property type="entry name" value="OUTER MEMBRANE PROTEIN TOLC"/>
    <property type="match status" value="1"/>
</dbReference>
<feature type="coiled-coil region" evidence="8">
    <location>
        <begin position="355"/>
        <end position="407"/>
    </location>
</feature>
<dbReference type="Gene3D" id="1.20.1600.10">
    <property type="entry name" value="Outer membrane efflux proteins (OEP)"/>
    <property type="match status" value="1"/>
</dbReference>
<evidence type="ECO:0000256" key="8">
    <source>
        <dbReference type="SAM" id="Coils"/>
    </source>
</evidence>
<feature type="coiled-coil region" evidence="8">
    <location>
        <begin position="278"/>
        <end position="305"/>
    </location>
</feature>
<evidence type="ECO:0008006" key="12">
    <source>
        <dbReference type="Google" id="ProtNLM"/>
    </source>
</evidence>
<evidence type="ECO:0000256" key="4">
    <source>
        <dbReference type="ARBA" id="ARBA00022452"/>
    </source>
</evidence>
<organism evidence="10 11">
    <name type="scientific">candidate division KSB3 bacterium</name>
    <dbReference type="NCBI Taxonomy" id="2044937"/>
    <lineage>
        <taxon>Bacteria</taxon>
        <taxon>candidate division KSB3</taxon>
    </lineage>
</organism>
<protein>
    <recommendedName>
        <fullName evidence="12">Transporter</fullName>
    </recommendedName>
</protein>
<keyword evidence="6" id="KW-0472">Membrane</keyword>
<evidence type="ECO:0000256" key="2">
    <source>
        <dbReference type="ARBA" id="ARBA00007613"/>
    </source>
</evidence>
<reference evidence="10 11" key="1">
    <citation type="submission" date="2017-10" db="EMBL/GenBank/DDBJ databases">
        <title>Novel microbial diversity and functional potential in the marine mammal oral microbiome.</title>
        <authorList>
            <person name="Dudek N.K."/>
            <person name="Sun C.L."/>
            <person name="Burstein D."/>
            <person name="Kantor R.S."/>
            <person name="Aliaga Goltsman D.S."/>
            <person name="Bik E.M."/>
            <person name="Thomas B.C."/>
            <person name="Banfield J.F."/>
            <person name="Relman D.A."/>
        </authorList>
    </citation>
    <scope>NUCLEOTIDE SEQUENCE [LARGE SCALE GENOMIC DNA]</scope>
    <source>
        <strain evidence="10">DOLJORAL78_47_16</strain>
    </source>
</reference>
<name>A0A2G6KE22_9BACT</name>
<evidence type="ECO:0000256" key="6">
    <source>
        <dbReference type="ARBA" id="ARBA00023136"/>
    </source>
</evidence>
<keyword evidence="8" id="KW-0175">Coiled coil</keyword>
<keyword evidence="5" id="KW-0812">Transmembrane</keyword>
<dbReference type="InterPro" id="IPR051906">
    <property type="entry name" value="TolC-like"/>
</dbReference>
<evidence type="ECO:0000256" key="1">
    <source>
        <dbReference type="ARBA" id="ARBA00004442"/>
    </source>
</evidence>
<keyword evidence="9" id="KW-0732">Signal</keyword>
<proteinExistence type="inferred from homology"/>
<sequence length="464" mass="52223">MKNRLCIFVTSVPLCALLVCIGAVAQGEPLILSLDDAIKLALEYNLDLKSSQDRVTSSNISVESARSDFKINIRPNISGLYQQNDELDQTYGLTFSKKFRYGGEASWQTRTRISNSLDDEYQTDIIFAYTQPLLKGRGSLSTTNTLLSAKQNARVQYRALQLAQQRLIVQVVTSYDGILRDQILIDVNMQAVERSKLLLQAAEAKLKVGMASKMDVFRAELQQLTAENNLVHARASLENAKRQFNLLLGTDMNAEYRFSSNLKYFPISIDQDTFIRQALANRLEIQTAREQIHEAERQVKLARQNLYPPLDVSVRYTLRGQGDDLDKSWEMDDDFWGVGISSSFNLDLASERAAYQQAELSLNAAIRSLQALKEDIISEVLQTIVSVKQAEASVALQKQSVRQAEKQLELSSLRYKKGLSDNLDVVNAQESLVQTKSSYYSSIVQHIISKTRLEQVTGTLEVPF</sequence>
<comment type="similarity">
    <text evidence="2">Belongs to the outer membrane factor (OMF) (TC 1.B.17) family.</text>
</comment>
<dbReference type="GO" id="GO:0015288">
    <property type="term" value="F:porin activity"/>
    <property type="evidence" value="ECO:0007669"/>
    <property type="project" value="TreeGrafter"/>
</dbReference>
<dbReference type="InterPro" id="IPR003423">
    <property type="entry name" value="OMP_efflux"/>
</dbReference>
<dbReference type="EMBL" id="PDSK01000102">
    <property type="protein sequence ID" value="PIE33212.1"/>
    <property type="molecule type" value="Genomic_DNA"/>
</dbReference>
<evidence type="ECO:0000256" key="7">
    <source>
        <dbReference type="ARBA" id="ARBA00023237"/>
    </source>
</evidence>
<evidence type="ECO:0000256" key="5">
    <source>
        <dbReference type="ARBA" id="ARBA00022692"/>
    </source>
</evidence>
<comment type="caution">
    <text evidence="10">The sequence shown here is derived from an EMBL/GenBank/DDBJ whole genome shotgun (WGS) entry which is preliminary data.</text>
</comment>
<feature type="signal peptide" evidence="9">
    <location>
        <begin position="1"/>
        <end position="25"/>
    </location>
</feature>
<evidence type="ECO:0000313" key="11">
    <source>
        <dbReference type="Proteomes" id="UP000230821"/>
    </source>
</evidence>
<dbReference type="PANTHER" id="PTHR30026">
    <property type="entry name" value="OUTER MEMBRANE PROTEIN TOLC"/>
    <property type="match status" value="1"/>
</dbReference>
<evidence type="ECO:0000256" key="9">
    <source>
        <dbReference type="SAM" id="SignalP"/>
    </source>
</evidence>
<dbReference type="AlphaFoldDB" id="A0A2G6KE22"/>
<dbReference type="Proteomes" id="UP000230821">
    <property type="component" value="Unassembled WGS sequence"/>
</dbReference>